<evidence type="ECO:0000313" key="1">
    <source>
        <dbReference type="EMBL" id="ETJ31479.1"/>
    </source>
</evidence>
<name>W1XRJ9_9ZZZZ</name>
<reference evidence="1" key="1">
    <citation type="submission" date="2013-12" db="EMBL/GenBank/DDBJ databases">
        <title>A Varibaculum cambriense genome reconstructed from a premature infant gut community with otherwise low bacterial novelty that shifts toward anaerobic metabolism during the third week of life.</title>
        <authorList>
            <person name="Brown C.T."/>
            <person name="Sharon I."/>
            <person name="Thomas B.C."/>
            <person name="Castelle C.J."/>
            <person name="Morowitz M.J."/>
            <person name="Banfield J.F."/>
        </authorList>
    </citation>
    <scope>NUCLEOTIDE SEQUENCE</scope>
</reference>
<organism evidence="1">
    <name type="scientific">human gut metagenome</name>
    <dbReference type="NCBI Taxonomy" id="408170"/>
    <lineage>
        <taxon>unclassified sequences</taxon>
        <taxon>metagenomes</taxon>
        <taxon>organismal metagenomes</taxon>
    </lineage>
</organism>
<proteinExistence type="predicted"/>
<protein>
    <submittedName>
        <fullName evidence="1">Cyclopropane-fatty-acyl-phospholipid synthase</fullName>
    </submittedName>
</protein>
<gene>
    <name evidence="1" type="ORF">Q604_UNBC14031G0001</name>
</gene>
<dbReference type="EMBL" id="AZMM01014031">
    <property type="protein sequence ID" value="ETJ31479.1"/>
    <property type="molecule type" value="Genomic_DNA"/>
</dbReference>
<sequence>MFSKLFDSFLVHYLERFNDHCFTVKIGDNEYTIGDGESEFTVIVNRDIPKKDLLISAELALGEA</sequence>
<accession>W1XRJ9</accession>
<feature type="non-terminal residue" evidence="1">
    <location>
        <position position="64"/>
    </location>
</feature>
<comment type="caution">
    <text evidence="1">The sequence shown here is derived from an EMBL/GenBank/DDBJ whole genome shotgun (WGS) entry which is preliminary data.</text>
</comment>
<dbReference type="AlphaFoldDB" id="W1XRJ9"/>